<dbReference type="FunFam" id="2.40.128.80:FF:000003">
    <property type="entry name" value="Cathepsin C"/>
    <property type="match status" value="1"/>
</dbReference>
<reference evidence="4" key="1">
    <citation type="submission" date="2022-11" db="UniProtKB">
        <authorList>
            <consortium name="WormBaseParasite"/>
        </authorList>
    </citation>
    <scope>IDENTIFICATION</scope>
</reference>
<dbReference type="InterPro" id="IPR036496">
    <property type="entry name" value="CathepsinC_exc_dom_sf"/>
</dbReference>
<dbReference type="OMA" id="WFCTTIT"/>
<dbReference type="SUPFAM" id="SSF75001">
    <property type="entry name" value="Dipeptidyl peptidase I (cathepsin C), exclusion domain"/>
    <property type="match status" value="1"/>
</dbReference>
<name>A0A915K6Y1_ROMCU</name>
<accession>A0A915K6Y1</accession>
<organism evidence="3 4">
    <name type="scientific">Romanomermis culicivorax</name>
    <name type="common">Nematode worm</name>
    <dbReference type="NCBI Taxonomy" id="13658"/>
    <lineage>
        <taxon>Eukaryota</taxon>
        <taxon>Metazoa</taxon>
        <taxon>Ecdysozoa</taxon>
        <taxon>Nematoda</taxon>
        <taxon>Enoplea</taxon>
        <taxon>Dorylaimia</taxon>
        <taxon>Mermithida</taxon>
        <taxon>Mermithoidea</taxon>
        <taxon>Mermithidae</taxon>
        <taxon>Romanomermis</taxon>
    </lineage>
</organism>
<evidence type="ECO:0000256" key="1">
    <source>
        <dbReference type="SAM" id="SignalP"/>
    </source>
</evidence>
<feature type="signal peptide" evidence="1">
    <location>
        <begin position="1"/>
        <end position="23"/>
    </location>
</feature>
<sequence>MLLIRVFSALIFWFCTTITVIFCDTPANCTYENIVGFWTFYEGQRGFGSNLNCDDFPSAQSGLRHYFRVELLFPNLVVDEYGNTGQWTLIYNQGFEISINYRKYFAFSNWSQSEHTVSSRCFETKTGWAHDAFIRDWSCFIGHRTDPALPNEVKKQKNFFTK</sequence>
<evidence type="ECO:0000313" key="3">
    <source>
        <dbReference type="Proteomes" id="UP000887565"/>
    </source>
</evidence>
<proteinExistence type="predicted"/>
<dbReference type="AlphaFoldDB" id="A0A915K6Y1"/>
<protein>
    <submittedName>
        <fullName evidence="4">Cathepsin C exclusion domain-containing protein</fullName>
    </submittedName>
</protein>
<dbReference type="Proteomes" id="UP000887565">
    <property type="component" value="Unplaced"/>
</dbReference>
<keyword evidence="1" id="KW-0732">Signal</keyword>
<dbReference type="InterPro" id="IPR014882">
    <property type="entry name" value="CathepsinC_exc"/>
</dbReference>
<dbReference type="Gene3D" id="2.40.128.80">
    <property type="entry name" value="Cathepsin C, exclusion domain"/>
    <property type="match status" value="1"/>
</dbReference>
<dbReference type="Pfam" id="PF08773">
    <property type="entry name" value="CathepsinC_exc"/>
    <property type="match status" value="1"/>
</dbReference>
<evidence type="ECO:0000259" key="2">
    <source>
        <dbReference type="Pfam" id="PF08773"/>
    </source>
</evidence>
<keyword evidence="3" id="KW-1185">Reference proteome</keyword>
<feature type="domain" description="Cathepsin C exclusion" evidence="2">
    <location>
        <begin position="24"/>
        <end position="143"/>
    </location>
</feature>
<feature type="chain" id="PRO_5036742762" evidence="1">
    <location>
        <begin position="24"/>
        <end position="162"/>
    </location>
</feature>
<evidence type="ECO:0000313" key="4">
    <source>
        <dbReference type="WBParaSite" id="nRc.2.0.1.t33647-RA"/>
    </source>
</evidence>
<dbReference type="WBParaSite" id="nRc.2.0.1.t33647-RA">
    <property type="protein sequence ID" value="nRc.2.0.1.t33647-RA"/>
    <property type="gene ID" value="nRc.2.0.1.g33647"/>
</dbReference>